<dbReference type="EMBL" id="OW152815">
    <property type="protein sequence ID" value="CAH2062873.1"/>
    <property type="molecule type" value="Genomic_DNA"/>
</dbReference>
<sequence>MEDDNGFFFSTDIGEGHTEHWSSWRPVIPSDYAQIAGGNGGAEGMRGRRDGAANWSRLRVSVALLPADKSKTA</sequence>
<proteinExistence type="predicted"/>
<feature type="non-terminal residue" evidence="1">
    <location>
        <position position="73"/>
    </location>
</feature>
<gene>
    <name evidence="1" type="ORF">IPOD504_LOCUS12253</name>
</gene>
<accession>A0ABN8IWQ4</accession>
<dbReference type="Proteomes" id="UP000837857">
    <property type="component" value="Chromosome 3"/>
</dbReference>
<evidence type="ECO:0000313" key="2">
    <source>
        <dbReference type="Proteomes" id="UP000837857"/>
    </source>
</evidence>
<keyword evidence="2" id="KW-1185">Reference proteome</keyword>
<organism evidence="1 2">
    <name type="scientific">Iphiclides podalirius</name>
    <name type="common">scarce swallowtail</name>
    <dbReference type="NCBI Taxonomy" id="110791"/>
    <lineage>
        <taxon>Eukaryota</taxon>
        <taxon>Metazoa</taxon>
        <taxon>Ecdysozoa</taxon>
        <taxon>Arthropoda</taxon>
        <taxon>Hexapoda</taxon>
        <taxon>Insecta</taxon>
        <taxon>Pterygota</taxon>
        <taxon>Neoptera</taxon>
        <taxon>Endopterygota</taxon>
        <taxon>Lepidoptera</taxon>
        <taxon>Glossata</taxon>
        <taxon>Ditrysia</taxon>
        <taxon>Papilionoidea</taxon>
        <taxon>Papilionidae</taxon>
        <taxon>Papilioninae</taxon>
        <taxon>Iphiclides</taxon>
    </lineage>
</organism>
<evidence type="ECO:0000313" key="1">
    <source>
        <dbReference type="EMBL" id="CAH2062873.1"/>
    </source>
</evidence>
<protein>
    <submittedName>
        <fullName evidence="1">Uncharacterized protein</fullName>
    </submittedName>
</protein>
<reference evidence="1" key="1">
    <citation type="submission" date="2022-03" db="EMBL/GenBank/DDBJ databases">
        <authorList>
            <person name="Martin H S."/>
        </authorList>
    </citation>
    <scope>NUCLEOTIDE SEQUENCE</scope>
</reference>
<name>A0ABN8IWQ4_9NEOP</name>